<dbReference type="AlphaFoldDB" id="A0A0S4J8Z7"/>
<name>A0A0S4J8Z7_BODSA</name>
<protein>
    <submittedName>
        <fullName evidence="1">Uncharacterized protein</fullName>
    </submittedName>
</protein>
<proteinExistence type="predicted"/>
<dbReference type="EMBL" id="CYKH01001399">
    <property type="protein sequence ID" value="CUG86815.1"/>
    <property type="molecule type" value="Genomic_DNA"/>
</dbReference>
<dbReference type="VEuPathDB" id="TriTrypDB:BSAL_00055"/>
<gene>
    <name evidence="1" type="ORF">BSAL_00055</name>
</gene>
<evidence type="ECO:0000313" key="1">
    <source>
        <dbReference type="EMBL" id="CUG86815.1"/>
    </source>
</evidence>
<reference evidence="2" key="1">
    <citation type="submission" date="2015-09" db="EMBL/GenBank/DDBJ databases">
        <authorList>
            <consortium name="Pathogen Informatics"/>
        </authorList>
    </citation>
    <scope>NUCLEOTIDE SEQUENCE [LARGE SCALE GENOMIC DNA]</scope>
    <source>
        <strain evidence="2">Lake Konstanz</strain>
    </source>
</reference>
<keyword evidence="2" id="KW-1185">Reference proteome</keyword>
<accession>A0A0S4J8Z7</accession>
<sequence>MSNLKRVRVDEVENTVRHPCFGSQADVLVSAASRDHRRIERWCGIYGLMEELRVLLENGGQTDDESTIAGVRTASREALHDVLRVTSTALSFRGGPGDSFEPLAALDGLARRLLTTYGAYRVTEGSVYLSLDRADSGALGKVATLRCAAAQLLARLGISVGLAAHTHHSTVRIGLSGVNGFGWYDGLNTVPSVIHAARRCLTDAPAAALLLWDTMLTDSGTPTVAKALGWRFADAHHRYGVGVAALGPVETSSTLSLDGVVALAVLFAPCGPMIVHCHCPSHAPLSAEELRQLQLWLSRCCEAPIPTLLVVSGMSNATARIAPPAGFQQCETIERSAYGVGYVWCRGGTASLLQTDELCTDQDSERNPPARSRSPLQDIEVVEQFSGVTVFSTWEFHCST</sequence>
<organism evidence="1 2">
    <name type="scientific">Bodo saltans</name>
    <name type="common">Flagellated protozoan</name>
    <dbReference type="NCBI Taxonomy" id="75058"/>
    <lineage>
        <taxon>Eukaryota</taxon>
        <taxon>Discoba</taxon>
        <taxon>Euglenozoa</taxon>
        <taxon>Kinetoplastea</taxon>
        <taxon>Metakinetoplastina</taxon>
        <taxon>Eubodonida</taxon>
        <taxon>Bodonidae</taxon>
        <taxon>Bodo</taxon>
    </lineage>
</organism>
<evidence type="ECO:0000313" key="2">
    <source>
        <dbReference type="Proteomes" id="UP000051952"/>
    </source>
</evidence>
<dbReference type="Proteomes" id="UP000051952">
    <property type="component" value="Unassembled WGS sequence"/>
</dbReference>